<gene>
    <name evidence="1" type="ORF">SCF082_LOCUS45721</name>
</gene>
<organism evidence="1 2">
    <name type="scientific">Durusdinium trenchii</name>
    <dbReference type="NCBI Taxonomy" id="1381693"/>
    <lineage>
        <taxon>Eukaryota</taxon>
        <taxon>Sar</taxon>
        <taxon>Alveolata</taxon>
        <taxon>Dinophyceae</taxon>
        <taxon>Suessiales</taxon>
        <taxon>Symbiodiniaceae</taxon>
        <taxon>Durusdinium</taxon>
    </lineage>
</organism>
<name>A0ABP0RA65_9DINO</name>
<reference evidence="1 2" key="1">
    <citation type="submission" date="2024-02" db="EMBL/GenBank/DDBJ databases">
        <authorList>
            <person name="Chen Y."/>
            <person name="Shah S."/>
            <person name="Dougan E. K."/>
            <person name="Thang M."/>
            <person name="Chan C."/>
        </authorList>
    </citation>
    <scope>NUCLEOTIDE SEQUENCE [LARGE SCALE GENOMIC DNA]</scope>
</reference>
<protein>
    <recommendedName>
        <fullName evidence="3">Copper transporter</fullName>
    </recommendedName>
</protein>
<accession>A0ABP0RA65</accession>
<dbReference type="EMBL" id="CAXAMM010041128">
    <property type="protein sequence ID" value="CAK9097470.1"/>
    <property type="molecule type" value="Genomic_DNA"/>
</dbReference>
<dbReference type="Proteomes" id="UP001642464">
    <property type="component" value="Unassembled WGS sequence"/>
</dbReference>
<sequence>MFYQVVLCLFLGCSGVSIVWCAVMGWYIQKSRCQLASASSQTQLSPESQAVVSKAEIILLLLNASALIYYAITSEMITSVAHGCALLLGMGLSQLESCCGCCSDQSNERYDGFAMA</sequence>
<evidence type="ECO:0000313" key="2">
    <source>
        <dbReference type="Proteomes" id="UP001642464"/>
    </source>
</evidence>
<keyword evidence="2" id="KW-1185">Reference proteome</keyword>
<comment type="caution">
    <text evidence="1">The sequence shown here is derived from an EMBL/GenBank/DDBJ whole genome shotgun (WGS) entry which is preliminary data.</text>
</comment>
<proteinExistence type="predicted"/>
<evidence type="ECO:0000313" key="1">
    <source>
        <dbReference type="EMBL" id="CAK9097470.1"/>
    </source>
</evidence>
<evidence type="ECO:0008006" key="3">
    <source>
        <dbReference type="Google" id="ProtNLM"/>
    </source>
</evidence>